<accession>A0AA35UQW9</accession>
<protein>
    <submittedName>
        <fullName evidence="2">Uncharacterized protein</fullName>
    </submittedName>
</protein>
<reference evidence="2" key="1">
    <citation type="submission" date="2023-04" db="EMBL/GenBank/DDBJ databases">
        <authorList>
            <person name="Vijverberg K."/>
            <person name="Xiong W."/>
            <person name="Schranz E."/>
        </authorList>
    </citation>
    <scope>NUCLEOTIDE SEQUENCE</scope>
</reference>
<sequence length="282" mass="32134">MLDMIEGVSETSIPKQGGEPMKASGAGSKGKEKIIVHDDDDDEEGDETDKLKLKARDAELDENLILNKAIDNPNIYWLEPVGSFELDNSLDLQLDLSITPKAFLFCSFDKIANVSPSNKGTNKVARGAMSSMHEFTLVDMPCVNPFNWISLLLLILKVEQNFEPIIAHLKRMLVSYIQEVGKMDVEIAIVLNKKPTVLPKEPPKDLDTMKLGRILKKDWSVAFQIREKSDANFHRVCFFLPEKHLYYTSCLEYIVEFVSQDKENNAIDRKCFSDMINWYVRL</sequence>
<organism evidence="2 3">
    <name type="scientific">Lactuca saligna</name>
    <name type="common">Willowleaf lettuce</name>
    <dbReference type="NCBI Taxonomy" id="75948"/>
    <lineage>
        <taxon>Eukaryota</taxon>
        <taxon>Viridiplantae</taxon>
        <taxon>Streptophyta</taxon>
        <taxon>Embryophyta</taxon>
        <taxon>Tracheophyta</taxon>
        <taxon>Spermatophyta</taxon>
        <taxon>Magnoliopsida</taxon>
        <taxon>eudicotyledons</taxon>
        <taxon>Gunneridae</taxon>
        <taxon>Pentapetalae</taxon>
        <taxon>asterids</taxon>
        <taxon>campanulids</taxon>
        <taxon>Asterales</taxon>
        <taxon>Asteraceae</taxon>
        <taxon>Cichorioideae</taxon>
        <taxon>Cichorieae</taxon>
        <taxon>Lactucinae</taxon>
        <taxon>Lactuca</taxon>
    </lineage>
</organism>
<evidence type="ECO:0000313" key="3">
    <source>
        <dbReference type="Proteomes" id="UP001177003"/>
    </source>
</evidence>
<name>A0AA35UQW9_LACSI</name>
<evidence type="ECO:0000256" key="1">
    <source>
        <dbReference type="SAM" id="MobiDB-lite"/>
    </source>
</evidence>
<dbReference type="AlphaFoldDB" id="A0AA35UQW9"/>
<evidence type="ECO:0000313" key="2">
    <source>
        <dbReference type="EMBL" id="CAI9263321.1"/>
    </source>
</evidence>
<proteinExistence type="predicted"/>
<dbReference type="Proteomes" id="UP001177003">
    <property type="component" value="Chromosome 0"/>
</dbReference>
<keyword evidence="3" id="KW-1185">Reference proteome</keyword>
<dbReference type="EMBL" id="OX465086">
    <property type="protein sequence ID" value="CAI9263321.1"/>
    <property type="molecule type" value="Genomic_DNA"/>
</dbReference>
<feature type="compositionally biased region" description="Acidic residues" evidence="1">
    <location>
        <begin position="38"/>
        <end position="47"/>
    </location>
</feature>
<feature type="region of interest" description="Disordered" evidence="1">
    <location>
        <begin position="1"/>
        <end position="48"/>
    </location>
</feature>
<gene>
    <name evidence="2" type="ORF">LSALG_LOCUS4017</name>
</gene>